<evidence type="ECO:0000256" key="1">
    <source>
        <dbReference type="SAM" id="MobiDB-lite"/>
    </source>
</evidence>
<dbReference type="GeneID" id="9686999"/>
<gene>
    <name evidence="2" type="ORF">MICPUCDRAFT_51392</name>
</gene>
<sequence length="163" mass="18549">MERRAQKPEPVTTGRWTQRLEGGPVLEAAPKMTKVERVAAGIGQFRKYRPASHRTRAKMLELYLPDATDEEREILMKTKGRSDADEPEELSAAELESAAEKELDDAAAMKEDRREAMLNTSRKMAETARAYFAEQEAREAERVEVRSIHWFPYDRAGVVNADP</sequence>
<evidence type="ECO:0000313" key="2">
    <source>
        <dbReference type="EMBL" id="EEH54189.1"/>
    </source>
</evidence>
<organism evidence="3">
    <name type="scientific">Micromonas pusilla (strain CCMP1545)</name>
    <name type="common">Picoplanktonic green alga</name>
    <dbReference type="NCBI Taxonomy" id="564608"/>
    <lineage>
        <taxon>Eukaryota</taxon>
        <taxon>Viridiplantae</taxon>
        <taxon>Chlorophyta</taxon>
        <taxon>Mamiellophyceae</taxon>
        <taxon>Mamiellales</taxon>
        <taxon>Mamiellaceae</taxon>
        <taxon>Micromonas</taxon>
    </lineage>
</organism>
<accession>C1N1G3</accession>
<evidence type="ECO:0000313" key="3">
    <source>
        <dbReference type="Proteomes" id="UP000001876"/>
    </source>
</evidence>
<dbReference type="RefSeq" id="XP_003061559.1">
    <property type="nucleotide sequence ID" value="XM_003061513.1"/>
</dbReference>
<proteinExistence type="predicted"/>
<dbReference type="Proteomes" id="UP000001876">
    <property type="component" value="Unassembled WGS sequence"/>
</dbReference>
<dbReference type="EMBL" id="GG663744">
    <property type="protein sequence ID" value="EEH54189.1"/>
    <property type="molecule type" value="Genomic_DNA"/>
</dbReference>
<feature type="region of interest" description="Disordered" evidence="1">
    <location>
        <begin position="78"/>
        <end position="115"/>
    </location>
</feature>
<keyword evidence="3" id="KW-1185">Reference proteome</keyword>
<protein>
    <submittedName>
        <fullName evidence="2">Predicted protein</fullName>
    </submittedName>
</protein>
<feature type="region of interest" description="Disordered" evidence="1">
    <location>
        <begin position="1"/>
        <end position="23"/>
    </location>
</feature>
<reference evidence="2 3" key="1">
    <citation type="journal article" date="2009" name="Science">
        <title>Green evolution and dynamic adaptations revealed by genomes of the marine picoeukaryotes Micromonas.</title>
        <authorList>
            <person name="Worden A.Z."/>
            <person name="Lee J.H."/>
            <person name="Mock T."/>
            <person name="Rouze P."/>
            <person name="Simmons M.P."/>
            <person name="Aerts A.L."/>
            <person name="Allen A.E."/>
            <person name="Cuvelier M.L."/>
            <person name="Derelle E."/>
            <person name="Everett M.V."/>
            <person name="Foulon E."/>
            <person name="Grimwood J."/>
            <person name="Gundlach H."/>
            <person name="Henrissat B."/>
            <person name="Napoli C."/>
            <person name="McDonald S.M."/>
            <person name="Parker M.S."/>
            <person name="Rombauts S."/>
            <person name="Salamov A."/>
            <person name="Von Dassow P."/>
            <person name="Badger J.H."/>
            <person name="Coutinho P.M."/>
            <person name="Demir E."/>
            <person name="Dubchak I."/>
            <person name="Gentemann C."/>
            <person name="Eikrem W."/>
            <person name="Gready J.E."/>
            <person name="John U."/>
            <person name="Lanier W."/>
            <person name="Lindquist E.A."/>
            <person name="Lucas S."/>
            <person name="Mayer K.F."/>
            <person name="Moreau H."/>
            <person name="Not F."/>
            <person name="Otillar R."/>
            <person name="Panaud O."/>
            <person name="Pangilinan J."/>
            <person name="Paulsen I."/>
            <person name="Piegu B."/>
            <person name="Poliakov A."/>
            <person name="Robbens S."/>
            <person name="Schmutz J."/>
            <person name="Toulza E."/>
            <person name="Wyss T."/>
            <person name="Zelensky A."/>
            <person name="Zhou K."/>
            <person name="Armbrust E.V."/>
            <person name="Bhattacharya D."/>
            <person name="Goodenough U.W."/>
            <person name="Van de Peer Y."/>
            <person name="Grigoriev I.V."/>
        </authorList>
    </citation>
    <scope>NUCLEOTIDE SEQUENCE [LARGE SCALE GENOMIC DNA]</scope>
    <source>
        <strain evidence="2 3">CCMP1545</strain>
    </source>
</reference>
<dbReference type="AlphaFoldDB" id="C1N1G3"/>
<dbReference type="KEGG" id="mpp:MICPUCDRAFT_51392"/>
<name>C1N1G3_MICPC</name>